<evidence type="ECO:0000256" key="1">
    <source>
        <dbReference type="SAM" id="SignalP"/>
    </source>
</evidence>
<sequence>MTPSILIVALLGIIPVRVKSICTQTLLMLKNLGHVSCLGPPFFSLLHAFACGYQYCKVRQVTCKTDLITGCSVLVRGMDALHAMKLQRVCMYPPFDREQLIEALHGFVASNEAAEEVDAHSVFRLRGPDPIPAHVAGAVSILVAIKEETIRFAIDLFAVRSASEGNERGEVRFAESDVPWDVVDKKIARPLPVGD</sequence>
<accession>A0A4P9WPU0</accession>
<evidence type="ECO:0000313" key="2">
    <source>
        <dbReference type="EMBL" id="RKO94153.1"/>
    </source>
</evidence>
<name>A0A4P9WPU0_9FUNG</name>
<keyword evidence="1" id="KW-0732">Signal</keyword>
<evidence type="ECO:0000313" key="3">
    <source>
        <dbReference type="Proteomes" id="UP000269721"/>
    </source>
</evidence>
<dbReference type="Proteomes" id="UP000269721">
    <property type="component" value="Unassembled WGS sequence"/>
</dbReference>
<feature type="chain" id="PRO_5020489275" evidence="1">
    <location>
        <begin position="21"/>
        <end position="195"/>
    </location>
</feature>
<gene>
    <name evidence="2" type="ORF">BDK51DRAFT_44247</name>
</gene>
<dbReference type="EMBL" id="KZ993990">
    <property type="protein sequence ID" value="RKO94153.1"/>
    <property type="molecule type" value="Genomic_DNA"/>
</dbReference>
<organism evidence="2 3">
    <name type="scientific">Blyttiomyces helicus</name>
    <dbReference type="NCBI Taxonomy" id="388810"/>
    <lineage>
        <taxon>Eukaryota</taxon>
        <taxon>Fungi</taxon>
        <taxon>Fungi incertae sedis</taxon>
        <taxon>Chytridiomycota</taxon>
        <taxon>Chytridiomycota incertae sedis</taxon>
        <taxon>Chytridiomycetes</taxon>
        <taxon>Chytridiomycetes incertae sedis</taxon>
        <taxon>Blyttiomyces</taxon>
    </lineage>
</organism>
<keyword evidence="3" id="KW-1185">Reference proteome</keyword>
<dbReference type="AlphaFoldDB" id="A0A4P9WPU0"/>
<reference evidence="3" key="1">
    <citation type="journal article" date="2018" name="Nat. Microbiol.">
        <title>Leveraging single-cell genomics to expand the fungal tree of life.</title>
        <authorList>
            <person name="Ahrendt S.R."/>
            <person name="Quandt C.A."/>
            <person name="Ciobanu D."/>
            <person name="Clum A."/>
            <person name="Salamov A."/>
            <person name="Andreopoulos B."/>
            <person name="Cheng J.F."/>
            <person name="Woyke T."/>
            <person name="Pelin A."/>
            <person name="Henrissat B."/>
            <person name="Reynolds N.K."/>
            <person name="Benny G.L."/>
            <person name="Smith M.E."/>
            <person name="James T.Y."/>
            <person name="Grigoriev I.V."/>
        </authorList>
    </citation>
    <scope>NUCLEOTIDE SEQUENCE [LARGE SCALE GENOMIC DNA]</scope>
</reference>
<feature type="signal peptide" evidence="1">
    <location>
        <begin position="1"/>
        <end position="20"/>
    </location>
</feature>
<protein>
    <submittedName>
        <fullName evidence="2">Uncharacterized protein</fullName>
    </submittedName>
</protein>
<proteinExistence type="predicted"/>